<dbReference type="RefSeq" id="WP_034737555.1">
    <property type="nucleotide sequence ID" value="NZ_AWFG01000011.1"/>
</dbReference>
<organism evidence="1 2">
    <name type="scientific">Hyphomonas chukchiensis</name>
    <dbReference type="NCBI Taxonomy" id="1280947"/>
    <lineage>
        <taxon>Bacteria</taxon>
        <taxon>Pseudomonadati</taxon>
        <taxon>Pseudomonadota</taxon>
        <taxon>Alphaproteobacteria</taxon>
        <taxon>Hyphomonadales</taxon>
        <taxon>Hyphomonadaceae</taxon>
        <taxon>Hyphomonas</taxon>
    </lineage>
</organism>
<evidence type="ECO:0000313" key="1">
    <source>
        <dbReference type="EMBL" id="KCZ60126.1"/>
    </source>
</evidence>
<evidence type="ECO:0000313" key="2">
    <source>
        <dbReference type="Proteomes" id="UP000027190"/>
    </source>
</evidence>
<protein>
    <recommendedName>
        <fullName evidence="3">Lipoprotein</fullName>
    </recommendedName>
</protein>
<proteinExistence type="predicted"/>
<dbReference type="AlphaFoldDB" id="A0A062UQP5"/>
<dbReference type="STRING" id="1280947.HY30_12860"/>
<keyword evidence="2" id="KW-1185">Reference proteome</keyword>
<comment type="caution">
    <text evidence="1">The sequence shown here is derived from an EMBL/GenBank/DDBJ whole genome shotgun (WGS) entry which is preliminary data.</text>
</comment>
<sequence>MKHALKTVCAVVGMSVLTGCASFDHQDVYLLGDANERNIAAQSVRDVNLPNSREVEASSGVRAVKAVKALNEGKTQELGQASANQTGS</sequence>
<dbReference type="OrthoDB" id="7620158at2"/>
<dbReference type="Proteomes" id="UP000027190">
    <property type="component" value="Unassembled WGS sequence"/>
</dbReference>
<evidence type="ECO:0008006" key="3">
    <source>
        <dbReference type="Google" id="ProtNLM"/>
    </source>
</evidence>
<accession>A0A062UQP5</accession>
<reference evidence="1 2" key="1">
    <citation type="journal article" date="2014" name="Antonie Van Leeuwenhoek">
        <title>Hyphomonas beringensis sp. nov. and Hyphomonas chukchiensis sp. nov., isolated from surface seawater of the Bering Sea and Chukchi Sea.</title>
        <authorList>
            <person name="Li C."/>
            <person name="Lai Q."/>
            <person name="Li G."/>
            <person name="Dong C."/>
            <person name="Wang J."/>
            <person name="Liao Y."/>
            <person name="Shao Z."/>
        </authorList>
    </citation>
    <scope>NUCLEOTIDE SEQUENCE [LARGE SCALE GENOMIC DNA]</scope>
    <source>
        <strain evidence="1 2">BH-BN04-4</strain>
    </source>
</reference>
<name>A0A062UQP5_9PROT</name>
<gene>
    <name evidence="1" type="ORF">HY30_12860</name>
</gene>
<dbReference type="PATRIC" id="fig|1280947.3.peg.902"/>
<dbReference type="PROSITE" id="PS51257">
    <property type="entry name" value="PROKAR_LIPOPROTEIN"/>
    <property type="match status" value="1"/>
</dbReference>
<dbReference type="EMBL" id="AWFG01000011">
    <property type="protein sequence ID" value="KCZ60126.1"/>
    <property type="molecule type" value="Genomic_DNA"/>
</dbReference>